<dbReference type="EMBL" id="SDHZ01000002">
    <property type="protein sequence ID" value="RXK83127.1"/>
    <property type="molecule type" value="Genomic_DNA"/>
</dbReference>
<dbReference type="GO" id="GO:0016787">
    <property type="term" value="F:hydrolase activity"/>
    <property type="evidence" value="ECO:0007669"/>
    <property type="project" value="UniProtKB-KW"/>
</dbReference>
<dbReference type="PROSITE" id="PS51194">
    <property type="entry name" value="HELICASE_CTER"/>
    <property type="match status" value="1"/>
</dbReference>
<dbReference type="CDD" id="cd00268">
    <property type="entry name" value="DEADc"/>
    <property type="match status" value="1"/>
</dbReference>
<feature type="domain" description="Helicase C-terminal" evidence="12">
    <location>
        <begin position="215"/>
        <end position="374"/>
    </location>
</feature>
<keyword evidence="2" id="KW-0963">Cytoplasm</keyword>
<evidence type="ECO:0000259" key="12">
    <source>
        <dbReference type="PROSITE" id="PS51194"/>
    </source>
</evidence>
<keyword evidence="6" id="KW-0067">ATP-binding</keyword>
<dbReference type="GO" id="GO:0003676">
    <property type="term" value="F:nucleic acid binding"/>
    <property type="evidence" value="ECO:0007669"/>
    <property type="project" value="InterPro"/>
</dbReference>
<organism evidence="14 15">
    <name type="scientific">Filimonas effusa</name>
    <dbReference type="NCBI Taxonomy" id="2508721"/>
    <lineage>
        <taxon>Bacteria</taxon>
        <taxon>Pseudomonadati</taxon>
        <taxon>Bacteroidota</taxon>
        <taxon>Chitinophagia</taxon>
        <taxon>Chitinophagales</taxon>
        <taxon>Chitinophagaceae</taxon>
        <taxon>Filimonas</taxon>
    </lineage>
</organism>
<comment type="similarity">
    <text evidence="7">Belongs to the DEAD box helicase family.</text>
</comment>
<proteinExistence type="inferred from homology"/>
<dbReference type="PANTHER" id="PTHR47959:SF13">
    <property type="entry name" value="ATP-DEPENDENT RNA HELICASE RHLE"/>
    <property type="match status" value="1"/>
</dbReference>
<evidence type="ECO:0000256" key="2">
    <source>
        <dbReference type="ARBA" id="ARBA00022490"/>
    </source>
</evidence>
<dbReference type="AlphaFoldDB" id="A0A4Q1D651"/>
<evidence type="ECO:0000256" key="8">
    <source>
        <dbReference type="ARBA" id="ARBA00047984"/>
    </source>
</evidence>
<evidence type="ECO:0000259" key="11">
    <source>
        <dbReference type="PROSITE" id="PS51192"/>
    </source>
</evidence>
<dbReference type="InterPro" id="IPR044742">
    <property type="entry name" value="DEAD/DEAH_RhlB"/>
</dbReference>
<evidence type="ECO:0000256" key="6">
    <source>
        <dbReference type="ARBA" id="ARBA00022840"/>
    </source>
</evidence>
<reference evidence="14 15" key="1">
    <citation type="submission" date="2019-01" db="EMBL/GenBank/DDBJ databases">
        <title>Filimonas sp. strain TTM-71.</title>
        <authorList>
            <person name="Chen W.-M."/>
        </authorList>
    </citation>
    <scope>NUCLEOTIDE SEQUENCE [LARGE SCALE GENOMIC DNA]</scope>
    <source>
        <strain evidence="14 15">TTM-71</strain>
    </source>
</reference>
<evidence type="ECO:0000259" key="13">
    <source>
        <dbReference type="PROSITE" id="PS51195"/>
    </source>
</evidence>
<evidence type="ECO:0000256" key="9">
    <source>
        <dbReference type="ARBA" id="ARBA00074363"/>
    </source>
</evidence>
<name>A0A4Q1D651_9BACT</name>
<keyword evidence="15" id="KW-1185">Reference proteome</keyword>
<dbReference type="Pfam" id="PF00270">
    <property type="entry name" value="DEAD"/>
    <property type="match status" value="1"/>
</dbReference>
<dbReference type="InterPro" id="IPR027417">
    <property type="entry name" value="P-loop_NTPase"/>
</dbReference>
<dbReference type="InterPro" id="IPR050079">
    <property type="entry name" value="DEAD_box_RNA_helicase"/>
</dbReference>
<keyword evidence="5 14" id="KW-0347">Helicase</keyword>
<dbReference type="OrthoDB" id="634931at2"/>
<dbReference type="GO" id="GO:0005829">
    <property type="term" value="C:cytosol"/>
    <property type="evidence" value="ECO:0007669"/>
    <property type="project" value="TreeGrafter"/>
</dbReference>
<keyword evidence="4" id="KW-0378">Hydrolase</keyword>
<dbReference type="InterPro" id="IPR011545">
    <property type="entry name" value="DEAD/DEAH_box_helicase_dom"/>
</dbReference>
<dbReference type="RefSeq" id="WP_129004122.1">
    <property type="nucleotide sequence ID" value="NZ_SDHZ01000002.1"/>
</dbReference>
<dbReference type="PANTHER" id="PTHR47959">
    <property type="entry name" value="ATP-DEPENDENT RNA HELICASE RHLE-RELATED"/>
    <property type="match status" value="1"/>
</dbReference>
<dbReference type="InterPro" id="IPR014014">
    <property type="entry name" value="RNA_helicase_DEAD_Q_motif"/>
</dbReference>
<evidence type="ECO:0000256" key="5">
    <source>
        <dbReference type="ARBA" id="ARBA00022806"/>
    </source>
</evidence>
<dbReference type="FunFam" id="3.40.50.300:FF:000108">
    <property type="entry name" value="ATP-dependent RNA helicase RhlE"/>
    <property type="match status" value="1"/>
</dbReference>
<accession>A0A4Q1D651</accession>
<feature type="short sequence motif" description="Q motif" evidence="10">
    <location>
        <begin position="1"/>
        <end position="29"/>
    </location>
</feature>
<dbReference type="Gene3D" id="3.40.50.300">
    <property type="entry name" value="P-loop containing nucleotide triphosphate hydrolases"/>
    <property type="match status" value="2"/>
</dbReference>
<evidence type="ECO:0000313" key="14">
    <source>
        <dbReference type="EMBL" id="RXK83127.1"/>
    </source>
</evidence>
<protein>
    <recommendedName>
        <fullName evidence="9">DEAD-box ATP-dependent RNA helicase RhpA</fullName>
        <ecNumber evidence="1">3.6.4.13</ecNumber>
    </recommendedName>
</protein>
<evidence type="ECO:0000256" key="4">
    <source>
        <dbReference type="ARBA" id="ARBA00022801"/>
    </source>
</evidence>
<feature type="domain" description="Helicase ATP-binding" evidence="11">
    <location>
        <begin position="32"/>
        <end position="204"/>
    </location>
</feature>
<dbReference type="InterPro" id="IPR001650">
    <property type="entry name" value="Helicase_C-like"/>
</dbReference>
<dbReference type="GO" id="GO:0005524">
    <property type="term" value="F:ATP binding"/>
    <property type="evidence" value="ECO:0007669"/>
    <property type="project" value="UniProtKB-KW"/>
</dbReference>
<sequence>MNFTDLKLIQPIINAVSEIGYHQPTPIQQQVIPLVLEKRDVLGCAQTGTGKTAAFAIPVLQLLSQQKTLGKPRALILTPTRELALQIERNFSSYGKYLKLKHIAIFGGVPQGKQVAALKSGIDILIATPGRLMDLMAQGFADISAVELFILDEADHMLDMGFIRDVKKIITKIPVKRQTLLFSATMPAEIRAFANTILKQPAEVKVAPVSSTATGIQQSVYFVEKSEKTALLVSILNKDSARSLVFTRTKRGADKLAKNLERSGIYAVAIHGNKSQNARQKAIEDFRSSRLRVLVATDIAARGIDIEHLPSVINYELPNVPETYVHRIGRTGRANAIGSAISFCDNSEKDDLKNIQKLIGFKMPVLKAATGNVKQ</sequence>
<dbReference type="SMART" id="SM00487">
    <property type="entry name" value="DEXDc"/>
    <property type="match status" value="1"/>
</dbReference>
<comment type="caution">
    <text evidence="14">The sequence shown here is derived from an EMBL/GenBank/DDBJ whole genome shotgun (WGS) entry which is preliminary data.</text>
</comment>
<evidence type="ECO:0000256" key="3">
    <source>
        <dbReference type="ARBA" id="ARBA00022741"/>
    </source>
</evidence>
<dbReference type="GO" id="GO:0003724">
    <property type="term" value="F:RNA helicase activity"/>
    <property type="evidence" value="ECO:0007669"/>
    <property type="project" value="UniProtKB-EC"/>
</dbReference>
<dbReference type="PROSITE" id="PS51192">
    <property type="entry name" value="HELICASE_ATP_BIND_1"/>
    <property type="match status" value="1"/>
</dbReference>
<evidence type="ECO:0000256" key="1">
    <source>
        <dbReference type="ARBA" id="ARBA00012552"/>
    </source>
</evidence>
<dbReference type="Pfam" id="PF00271">
    <property type="entry name" value="Helicase_C"/>
    <property type="match status" value="1"/>
</dbReference>
<evidence type="ECO:0000313" key="15">
    <source>
        <dbReference type="Proteomes" id="UP000290545"/>
    </source>
</evidence>
<gene>
    <name evidence="14" type="ORF">ESB13_13475</name>
</gene>
<evidence type="ECO:0000256" key="7">
    <source>
        <dbReference type="ARBA" id="ARBA00038437"/>
    </source>
</evidence>
<dbReference type="SMART" id="SM00490">
    <property type="entry name" value="HELICc"/>
    <property type="match status" value="1"/>
</dbReference>
<dbReference type="EC" id="3.6.4.13" evidence="1"/>
<dbReference type="SUPFAM" id="SSF52540">
    <property type="entry name" value="P-loop containing nucleoside triphosphate hydrolases"/>
    <property type="match status" value="1"/>
</dbReference>
<dbReference type="InterPro" id="IPR014001">
    <property type="entry name" value="Helicase_ATP-bd"/>
</dbReference>
<dbReference type="GO" id="GO:0009266">
    <property type="term" value="P:response to temperature stimulus"/>
    <property type="evidence" value="ECO:0007669"/>
    <property type="project" value="UniProtKB-ARBA"/>
</dbReference>
<comment type="catalytic activity">
    <reaction evidence="8">
        <text>ATP + H2O = ADP + phosphate + H(+)</text>
        <dbReference type="Rhea" id="RHEA:13065"/>
        <dbReference type="ChEBI" id="CHEBI:15377"/>
        <dbReference type="ChEBI" id="CHEBI:15378"/>
        <dbReference type="ChEBI" id="CHEBI:30616"/>
        <dbReference type="ChEBI" id="CHEBI:43474"/>
        <dbReference type="ChEBI" id="CHEBI:456216"/>
        <dbReference type="EC" id="3.6.4.13"/>
    </reaction>
</comment>
<feature type="domain" description="DEAD-box RNA helicase Q" evidence="13">
    <location>
        <begin position="1"/>
        <end position="29"/>
    </location>
</feature>
<dbReference type="CDD" id="cd18787">
    <property type="entry name" value="SF2_C_DEAD"/>
    <property type="match status" value="1"/>
</dbReference>
<dbReference type="GO" id="GO:0042255">
    <property type="term" value="P:ribosome assembly"/>
    <property type="evidence" value="ECO:0007669"/>
    <property type="project" value="UniProtKB-ARBA"/>
</dbReference>
<dbReference type="Proteomes" id="UP000290545">
    <property type="component" value="Unassembled WGS sequence"/>
</dbReference>
<keyword evidence="3" id="KW-0547">Nucleotide-binding</keyword>
<dbReference type="PROSITE" id="PS51195">
    <property type="entry name" value="Q_MOTIF"/>
    <property type="match status" value="1"/>
</dbReference>
<evidence type="ECO:0000256" key="10">
    <source>
        <dbReference type="PROSITE-ProRule" id="PRU00552"/>
    </source>
</evidence>